<dbReference type="AlphaFoldDB" id="A0A3S3M0H9"/>
<dbReference type="Proteomes" id="UP000288071">
    <property type="component" value="Unassembled WGS sequence"/>
</dbReference>
<dbReference type="InterPro" id="IPR005467">
    <property type="entry name" value="His_kinase_dom"/>
</dbReference>
<dbReference type="SMART" id="SM00388">
    <property type="entry name" value="HisKA"/>
    <property type="match status" value="1"/>
</dbReference>
<feature type="domain" description="PAS" evidence="8">
    <location>
        <begin position="57"/>
        <end position="111"/>
    </location>
</feature>
<evidence type="ECO:0000256" key="6">
    <source>
        <dbReference type="ARBA" id="ARBA00023012"/>
    </source>
</evidence>
<keyword evidence="5" id="KW-0418">Kinase</keyword>
<dbReference type="Gene3D" id="3.30.565.10">
    <property type="entry name" value="Histidine kinase-like ATPase, C-terminal domain"/>
    <property type="match status" value="1"/>
</dbReference>
<dbReference type="InterPro" id="IPR003661">
    <property type="entry name" value="HisK_dim/P_dom"/>
</dbReference>
<dbReference type="EMBL" id="SAVA01000003">
    <property type="protein sequence ID" value="RWR53501.1"/>
    <property type="molecule type" value="Genomic_DNA"/>
</dbReference>
<keyword evidence="10" id="KW-1185">Reference proteome</keyword>
<evidence type="ECO:0000313" key="9">
    <source>
        <dbReference type="EMBL" id="RWR53501.1"/>
    </source>
</evidence>
<dbReference type="SUPFAM" id="SSF55874">
    <property type="entry name" value="ATPase domain of HSP90 chaperone/DNA topoisomerase II/histidine kinase"/>
    <property type="match status" value="1"/>
</dbReference>
<evidence type="ECO:0000256" key="3">
    <source>
        <dbReference type="ARBA" id="ARBA00022553"/>
    </source>
</evidence>
<evidence type="ECO:0000256" key="2">
    <source>
        <dbReference type="ARBA" id="ARBA00012438"/>
    </source>
</evidence>
<dbReference type="InterPro" id="IPR000014">
    <property type="entry name" value="PAS"/>
</dbReference>
<dbReference type="InterPro" id="IPR036097">
    <property type="entry name" value="HisK_dim/P_sf"/>
</dbReference>
<keyword evidence="6" id="KW-0902">Two-component regulatory system</keyword>
<protein>
    <recommendedName>
        <fullName evidence="2">histidine kinase</fullName>
        <ecNumber evidence="2">2.7.13.3</ecNumber>
    </recommendedName>
</protein>
<sequence length="505" mass="54308">MERSVRLAVPAVPGAFSRTALASLEGMTTVTADAGIAPPNPAGDAGARPAMDGNAMVIISGPDGRIREVSEKFLHATGYRREELLGMIAERLYADEGGVLRAEIRETTGQGRIWSGAPQVRAADGHLLGTRCVIVPVLEPDGRSRRNVALHLELTGARLTQMEHMIASAFNKMREAVYVVDPATQYLCFMNDFALHEQGWCLGEIGTRTMADTDYHAEKQVIDDLFRMVESDGKGSALFQSDHGARTCEAQAYAITTETGHHRILLLLRDISLQAKAERDRKELLAVITHELRTPLTSIKGALELLKAGAVGALSEQANSLVTIAANNSERMLGLIRDILDMEEIGQDSFEIESEPVDLSALVRNAIEAHRGYGAHLGVSFIDGGTAPGVFVLAEPVRLAQVLSNLLSNAAKVTAPGGTIEIWASREAGCGVIYVRDHGPGIPPQLRDKLFSRFTKSEAPNRSRVSGSGLGLSIVKTIVEKLDGEISFSTETGKGTTFRVALPSL</sequence>
<evidence type="ECO:0000259" key="8">
    <source>
        <dbReference type="PROSITE" id="PS50112"/>
    </source>
</evidence>
<dbReference type="SMART" id="SM00387">
    <property type="entry name" value="HATPase_c"/>
    <property type="match status" value="1"/>
</dbReference>
<dbReference type="PANTHER" id="PTHR43711:SF26">
    <property type="entry name" value="SENSOR HISTIDINE KINASE RCSC"/>
    <property type="match status" value="1"/>
</dbReference>
<dbReference type="NCBIfam" id="TIGR00229">
    <property type="entry name" value="sensory_box"/>
    <property type="match status" value="1"/>
</dbReference>
<reference evidence="9 10" key="2">
    <citation type="submission" date="2019-01" db="EMBL/GenBank/DDBJ databases">
        <title>Sinorhodobacter populi sp. nov. isolated from the symptomatic bark tissue of Populus euramericana canker.</title>
        <authorList>
            <person name="Xu G."/>
        </authorList>
    </citation>
    <scope>NUCLEOTIDE SEQUENCE [LARGE SCALE GENOMIC DNA]</scope>
    <source>
        <strain evidence="9 10">CGMCC 1.12963</strain>
    </source>
</reference>
<gene>
    <name evidence="9" type="ORF">EOW66_07280</name>
</gene>
<evidence type="ECO:0000256" key="1">
    <source>
        <dbReference type="ARBA" id="ARBA00000085"/>
    </source>
</evidence>
<dbReference type="Pfam" id="PF00512">
    <property type="entry name" value="HisKA"/>
    <property type="match status" value="1"/>
</dbReference>
<dbReference type="FunFam" id="3.30.565.10:FF:000006">
    <property type="entry name" value="Sensor histidine kinase WalK"/>
    <property type="match status" value="1"/>
</dbReference>
<dbReference type="Pfam" id="PF02518">
    <property type="entry name" value="HATPase_c"/>
    <property type="match status" value="1"/>
</dbReference>
<dbReference type="SUPFAM" id="SSF47384">
    <property type="entry name" value="Homodimeric domain of signal transducing histidine kinase"/>
    <property type="match status" value="1"/>
</dbReference>
<dbReference type="InterPro" id="IPR050736">
    <property type="entry name" value="Sensor_HK_Regulatory"/>
</dbReference>
<evidence type="ECO:0000313" key="10">
    <source>
        <dbReference type="Proteomes" id="UP000288071"/>
    </source>
</evidence>
<accession>A0A3S3M0H9</accession>
<keyword evidence="3" id="KW-0597">Phosphoprotein</keyword>
<comment type="caution">
    <text evidence="9">The sequence shown here is derived from an EMBL/GenBank/DDBJ whole genome shotgun (WGS) entry which is preliminary data.</text>
</comment>
<dbReference type="InterPro" id="IPR004358">
    <property type="entry name" value="Sig_transdc_His_kin-like_C"/>
</dbReference>
<organism evidence="9 10">
    <name type="scientific">Paenirhodobacter huangdaonensis</name>
    <dbReference type="NCBI Taxonomy" id="2501515"/>
    <lineage>
        <taxon>Bacteria</taxon>
        <taxon>Pseudomonadati</taxon>
        <taxon>Pseudomonadota</taxon>
        <taxon>Alphaproteobacteria</taxon>
        <taxon>Rhodobacterales</taxon>
        <taxon>Rhodobacter group</taxon>
        <taxon>Paenirhodobacter</taxon>
    </lineage>
</organism>
<dbReference type="PROSITE" id="PS50109">
    <property type="entry name" value="HIS_KIN"/>
    <property type="match status" value="1"/>
</dbReference>
<dbReference type="Gene3D" id="3.30.450.20">
    <property type="entry name" value="PAS domain"/>
    <property type="match status" value="1"/>
</dbReference>
<dbReference type="PRINTS" id="PR00344">
    <property type="entry name" value="BCTRLSENSOR"/>
</dbReference>
<dbReference type="InterPro" id="IPR036890">
    <property type="entry name" value="HATPase_C_sf"/>
</dbReference>
<dbReference type="CDD" id="cd00082">
    <property type="entry name" value="HisKA"/>
    <property type="match status" value="1"/>
</dbReference>
<dbReference type="PROSITE" id="PS50112">
    <property type="entry name" value="PAS"/>
    <property type="match status" value="1"/>
</dbReference>
<feature type="domain" description="Histidine kinase" evidence="7">
    <location>
        <begin position="287"/>
        <end position="505"/>
    </location>
</feature>
<proteinExistence type="predicted"/>
<comment type="catalytic activity">
    <reaction evidence="1">
        <text>ATP + protein L-histidine = ADP + protein N-phospho-L-histidine.</text>
        <dbReference type="EC" id="2.7.13.3"/>
    </reaction>
</comment>
<evidence type="ECO:0000256" key="5">
    <source>
        <dbReference type="ARBA" id="ARBA00022777"/>
    </source>
</evidence>
<dbReference type="InterPro" id="IPR003594">
    <property type="entry name" value="HATPase_dom"/>
</dbReference>
<dbReference type="Gene3D" id="1.10.287.130">
    <property type="match status" value="1"/>
</dbReference>
<dbReference type="InterPro" id="IPR035965">
    <property type="entry name" value="PAS-like_dom_sf"/>
</dbReference>
<dbReference type="GO" id="GO:0000155">
    <property type="term" value="F:phosphorelay sensor kinase activity"/>
    <property type="evidence" value="ECO:0007669"/>
    <property type="project" value="InterPro"/>
</dbReference>
<keyword evidence="4" id="KW-0808">Transferase</keyword>
<name>A0A3S3M0H9_9RHOB</name>
<evidence type="ECO:0000259" key="7">
    <source>
        <dbReference type="PROSITE" id="PS50109"/>
    </source>
</evidence>
<dbReference type="SUPFAM" id="SSF55785">
    <property type="entry name" value="PYP-like sensor domain (PAS domain)"/>
    <property type="match status" value="2"/>
</dbReference>
<dbReference type="EC" id="2.7.13.3" evidence="2"/>
<dbReference type="CDD" id="cd00130">
    <property type="entry name" value="PAS"/>
    <property type="match status" value="1"/>
</dbReference>
<reference evidence="10" key="1">
    <citation type="submission" date="2019-01" db="EMBL/GenBank/DDBJ databases">
        <title>Sinorhodobacter populi sp. nov. isolated from the symptomatic bark tissue of Populus euramericana canker.</title>
        <authorList>
            <person name="Li Y."/>
        </authorList>
    </citation>
    <scope>NUCLEOTIDE SEQUENCE [LARGE SCALE GENOMIC DNA]</scope>
    <source>
        <strain evidence="10">CGMCC 1.12963</strain>
    </source>
</reference>
<evidence type="ECO:0000256" key="4">
    <source>
        <dbReference type="ARBA" id="ARBA00022679"/>
    </source>
</evidence>
<dbReference type="PANTHER" id="PTHR43711">
    <property type="entry name" value="TWO-COMPONENT HISTIDINE KINASE"/>
    <property type="match status" value="1"/>
</dbReference>